<sequence length="124" mass="13462">MVAPAAVAASAVSLPFWPDRLVSTIYSILADRTHHLPHLSLLLPRVASFLRKAPALLEHGRLPDEDLLLNLESDILSVAALANAYATCHNVQDLLYFRGFSSKPAHAKRGKKGGKTRPKKKGAC</sequence>
<dbReference type="Proteomes" id="UP000789390">
    <property type="component" value="Unassembled WGS sequence"/>
</dbReference>
<feature type="compositionally biased region" description="Basic residues" evidence="1">
    <location>
        <begin position="105"/>
        <end position="124"/>
    </location>
</feature>
<reference evidence="2" key="1">
    <citation type="submission" date="2021-11" db="EMBL/GenBank/DDBJ databases">
        <authorList>
            <person name="Schell T."/>
        </authorList>
    </citation>
    <scope>NUCLEOTIDE SEQUENCE</scope>
    <source>
        <strain evidence="2">M5</strain>
    </source>
</reference>
<proteinExistence type="predicted"/>
<evidence type="ECO:0000313" key="2">
    <source>
        <dbReference type="EMBL" id="CAH0112266.1"/>
    </source>
</evidence>
<gene>
    <name evidence="2" type="ORF">DGAL_LOCUS15981</name>
</gene>
<dbReference type="AlphaFoldDB" id="A0A8J2S0I7"/>
<comment type="caution">
    <text evidence="2">The sequence shown here is derived from an EMBL/GenBank/DDBJ whole genome shotgun (WGS) entry which is preliminary data.</text>
</comment>
<name>A0A8J2S0I7_9CRUS</name>
<evidence type="ECO:0000256" key="1">
    <source>
        <dbReference type="SAM" id="MobiDB-lite"/>
    </source>
</evidence>
<evidence type="ECO:0000313" key="3">
    <source>
        <dbReference type="Proteomes" id="UP000789390"/>
    </source>
</evidence>
<accession>A0A8J2S0I7</accession>
<organism evidence="2 3">
    <name type="scientific">Daphnia galeata</name>
    <dbReference type="NCBI Taxonomy" id="27404"/>
    <lineage>
        <taxon>Eukaryota</taxon>
        <taxon>Metazoa</taxon>
        <taxon>Ecdysozoa</taxon>
        <taxon>Arthropoda</taxon>
        <taxon>Crustacea</taxon>
        <taxon>Branchiopoda</taxon>
        <taxon>Diplostraca</taxon>
        <taxon>Cladocera</taxon>
        <taxon>Anomopoda</taxon>
        <taxon>Daphniidae</taxon>
        <taxon>Daphnia</taxon>
    </lineage>
</organism>
<dbReference type="EMBL" id="CAKKLH010000325">
    <property type="protein sequence ID" value="CAH0112266.1"/>
    <property type="molecule type" value="Genomic_DNA"/>
</dbReference>
<keyword evidence="3" id="KW-1185">Reference proteome</keyword>
<dbReference type="OrthoDB" id="5989977at2759"/>
<feature type="region of interest" description="Disordered" evidence="1">
    <location>
        <begin position="104"/>
        <end position="124"/>
    </location>
</feature>
<protein>
    <submittedName>
        <fullName evidence="2">Uncharacterized protein</fullName>
    </submittedName>
</protein>